<proteinExistence type="predicted"/>
<name>A0A562VB33_9ACTN</name>
<feature type="domain" description="PASTA" evidence="12">
    <location>
        <begin position="417"/>
        <end position="484"/>
    </location>
</feature>
<dbReference type="CDD" id="cd14014">
    <property type="entry name" value="STKc_PknB_like"/>
    <property type="match status" value="1"/>
</dbReference>
<dbReference type="GO" id="GO:0004674">
    <property type="term" value="F:protein serine/threonine kinase activity"/>
    <property type="evidence" value="ECO:0007669"/>
    <property type="project" value="UniProtKB-KW"/>
</dbReference>
<dbReference type="PANTHER" id="PTHR43289:SF34">
    <property type="entry name" value="SERINE_THREONINE-PROTEIN KINASE YBDM-RELATED"/>
    <property type="match status" value="1"/>
</dbReference>
<comment type="caution">
    <text evidence="13">The sequence shown here is derived from an EMBL/GenBank/DDBJ whole genome shotgun (WGS) entry which is preliminary data.</text>
</comment>
<dbReference type="Pfam" id="PF03793">
    <property type="entry name" value="PASTA"/>
    <property type="match status" value="4"/>
</dbReference>
<dbReference type="SMART" id="SM00220">
    <property type="entry name" value="S_TKc"/>
    <property type="match status" value="1"/>
</dbReference>
<evidence type="ECO:0000313" key="14">
    <source>
        <dbReference type="Proteomes" id="UP000321617"/>
    </source>
</evidence>
<feature type="domain" description="PASTA" evidence="12">
    <location>
        <begin position="485"/>
        <end position="551"/>
    </location>
</feature>
<organism evidence="13 14">
    <name type="scientific">Stackebrandtia albiflava</name>
    <dbReference type="NCBI Taxonomy" id="406432"/>
    <lineage>
        <taxon>Bacteria</taxon>
        <taxon>Bacillati</taxon>
        <taxon>Actinomycetota</taxon>
        <taxon>Actinomycetes</taxon>
        <taxon>Glycomycetales</taxon>
        <taxon>Glycomycetaceae</taxon>
        <taxon>Stackebrandtia</taxon>
    </lineage>
</organism>
<dbReference type="PROSITE" id="PS51178">
    <property type="entry name" value="PASTA"/>
    <property type="match status" value="4"/>
</dbReference>
<dbReference type="SMART" id="SM00740">
    <property type="entry name" value="PASTA"/>
    <property type="match status" value="4"/>
</dbReference>
<dbReference type="FunFam" id="3.30.200.20:FF:000035">
    <property type="entry name" value="Serine/threonine protein kinase Stk1"/>
    <property type="match status" value="1"/>
</dbReference>
<dbReference type="Gene3D" id="3.30.10.20">
    <property type="match status" value="4"/>
</dbReference>
<dbReference type="EC" id="2.7.11.1" evidence="1"/>
<evidence type="ECO:0000256" key="5">
    <source>
        <dbReference type="ARBA" id="ARBA00022777"/>
    </source>
</evidence>
<dbReference type="PROSITE" id="PS00108">
    <property type="entry name" value="PROTEIN_KINASE_ST"/>
    <property type="match status" value="1"/>
</dbReference>
<protein>
    <recommendedName>
        <fullName evidence="1">non-specific serine/threonine protein kinase</fullName>
        <ecNumber evidence="1">2.7.11.1</ecNumber>
    </recommendedName>
</protein>
<evidence type="ECO:0000256" key="2">
    <source>
        <dbReference type="ARBA" id="ARBA00022527"/>
    </source>
</evidence>
<reference evidence="13 14" key="1">
    <citation type="journal article" date="2013" name="Stand. Genomic Sci.">
        <title>Genomic Encyclopedia of Type Strains, Phase I: The one thousand microbial genomes (KMG-I) project.</title>
        <authorList>
            <person name="Kyrpides N.C."/>
            <person name="Woyke T."/>
            <person name="Eisen J.A."/>
            <person name="Garrity G."/>
            <person name="Lilburn T.G."/>
            <person name="Beck B.J."/>
            <person name="Whitman W.B."/>
            <person name="Hugenholtz P."/>
            <person name="Klenk H.P."/>
        </authorList>
    </citation>
    <scope>NUCLEOTIDE SEQUENCE [LARGE SCALE GENOMIC DNA]</scope>
    <source>
        <strain evidence="13 14">DSM 45044</strain>
    </source>
</reference>
<keyword evidence="3" id="KW-0808">Transferase</keyword>
<dbReference type="SUPFAM" id="SSF54184">
    <property type="entry name" value="Penicillin-binding protein 2x (pbp-2x), c-terminal domain"/>
    <property type="match status" value="1"/>
</dbReference>
<dbReference type="InterPro" id="IPR008271">
    <property type="entry name" value="Ser/Thr_kinase_AS"/>
</dbReference>
<evidence type="ECO:0000256" key="10">
    <source>
        <dbReference type="SAM" id="Phobius"/>
    </source>
</evidence>
<feature type="transmembrane region" description="Helical" evidence="10">
    <location>
        <begin position="326"/>
        <end position="348"/>
    </location>
</feature>
<comment type="catalytic activity">
    <reaction evidence="8">
        <text>L-seryl-[protein] + ATP = O-phospho-L-seryl-[protein] + ADP + H(+)</text>
        <dbReference type="Rhea" id="RHEA:17989"/>
        <dbReference type="Rhea" id="RHEA-COMP:9863"/>
        <dbReference type="Rhea" id="RHEA-COMP:11604"/>
        <dbReference type="ChEBI" id="CHEBI:15378"/>
        <dbReference type="ChEBI" id="CHEBI:29999"/>
        <dbReference type="ChEBI" id="CHEBI:30616"/>
        <dbReference type="ChEBI" id="CHEBI:83421"/>
        <dbReference type="ChEBI" id="CHEBI:456216"/>
        <dbReference type="EC" id="2.7.11.1"/>
    </reaction>
</comment>
<keyword evidence="10" id="KW-0812">Transmembrane</keyword>
<evidence type="ECO:0000259" key="11">
    <source>
        <dbReference type="PROSITE" id="PS50011"/>
    </source>
</evidence>
<evidence type="ECO:0000256" key="1">
    <source>
        <dbReference type="ARBA" id="ARBA00012513"/>
    </source>
</evidence>
<comment type="catalytic activity">
    <reaction evidence="7">
        <text>L-threonyl-[protein] + ATP = O-phospho-L-threonyl-[protein] + ADP + H(+)</text>
        <dbReference type="Rhea" id="RHEA:46608"/>
        <dbReference type="Rhea" id="RHEA-COMP:11060"/>
        <dbReference type="Rhea" id="RHEA-COMP:11605"/>
        <dbReference type="ChEBI" id="CHEBI:15378"/>
        <dbReference type="ChEBI" id="CHEBI:30013"/>
        <dbReference type="ChEBI" id="CHEBI:30616"/>
        <dbReference type="ChEBI" id="CHEBI:61977"/>
        <dbReference type="ChEBI" id="CHEBI:456216"/>
        <dbReference type="EC" id="2.7.11.1"/>
    </reaction>
</comment>
<dbReference type="PROSITE" id="PS50011">
    <property type="entry name" value="PROTEIN_KINASE_DOM"/>
    <property type="match status" value="1"/>
</dbReference>
<evidence type="ECO:0000256" key="3">
    <source>
        <dbReference type="ARBA" id="ARBA00022679"/>
    </source>
</evidence>
<sequence>MGDEPVDIEVGPAGPLIGRLVDDRYRVLEPIAVGGMARVFLAEDERLERRVALKIIDDRHAGDPRFAAGFAREAKTVARLSHPNVVAVFDQGCHDGLPYVVMEYVAGRTLRDVLNARRRLPVAEALRITDQVLAGLAAAHRCGLVHRDVKPENILITGDGDELTVKVADFGLAHAVQAGSDATGEGPLLATVAYVPPELLTGGRVTARADVYSAGVVLFEMVTGRVPFDGPDPDAVAAMHVERVVPAAGSLRPGLPADLDALILRCTRRDPAARPPDALSFGRALRGVRGRPVGAARRVSPPTRVVRPPRQRRASWRSGDTAGRGLFGQFVMVAVLLALVGAGGWWLADGRYTQAPSLLNRDAAEVEGIAAAYGMAVEFTAPRFSQSVPESRVLAQDPDPGERMPRDGVITVTVSRGPERHEVPGLRGLSLAEAERLLADLQLAAEVVERRWHDGHAEGEVIDSDPPGGRVVHPGTVVGLTVSRGPVPARVPDVTGTDEADALRAVRGEGLRPEVERRYSPTVPAGRVLGQSPPPGTGVALDTGVRLTVSRGPAPVPVPDVVGESVASALETLTEAGFEVVVRGDADGRVVRQDPEAGRSLPRGARVTIVAR</sequence>
<dbReference type="GO" id="GO:0005524">
    <property type="term" value="F:ATP binding"/>
    <property type="evidence" value="ECO:0007669"/>
    <property type="project" value="UniProtKB-KW"/>
</dbReference>
<feature type="domain" description="Protein kinase" evidence="11">
    <location>
        <begin position="25"/>
        <end position="286"/>
    </location>
</feature>
<keyword evidence="10" id="KW-1133">Transmembrane helix</keyword>
<evidence type="ECO:0000256" key="8">
    <source>
        <dbReference type="ARBA" id="ARBA00048679"/>
    </source>
</evidence>
<feature type="compositionally biased region" description="Low complexity" evidence="9">
    <location>
        <begin position="292"/>
        <end position="306"/>
    </location>
</feature>
<evidence type="ECO:0000313" key="13">
    <source>
        <dbReference type="EMBL" id="TWJ15075.1"/>
    </source>
</evidence>
<dbReference type="AlphaFoldDB" id="A0A562VB33"/>
<dbReference type="InterPro" id="IPR000719">
    <property type="entry name" value="Prot_kinase_dom"/>
</dbReference>
<dbReference type="Gene3D" id="3.30.200.20">
    <property type="entry name" value="Phosphorylase Kinase, domain 1"/>
    <property type="match status" value="1"/>
</dbReference>
<keyword evidence="4" id="KW-0547">Nucleotide-binding</keyword>
<dbReference type="Proteomes" id="UP000321617">
    <property type="component" value="Unassembled WGS sequence"/>
</dbReference>
<evidence type="ECO:0000256" key="4">
    <source>
        <dbReference type="ARBA" id="ARBA00022741"/>
    </source>
</evidence>
<dbReference type="Pfam" id="PF00069">
    <property type="entry name" value="Pkinase"/>
    <property type="match status" value="1"/>
</dbReference>
<evidence type="ECO:0000256" key="7">
    <source>
        <dbReference type="ARBA" id="ARBA00047899"/>
    </source>
</evidence>
<keyword evidence="5 13" id="KW-0418">Kinase</keyword>
<evidence type="ECO:0000256" key="9">
    <source>
        <dbReference type="SAM" id="MobiDB-lite"/>
    </source>
</evidence>
<evidence type="ECO:0000256" key="6">
    <source>
        <dbReference type="ARBA" id="ARBA00022840"/>
    </source>
</evidence>
<keyword evidence="10" id="KW-0472">Membrane</keyword>
<feature type="region of interest" description="Disordered" evidence="9">
    <location>
        <begin position="292"/>
        <end position="317"/>
    </location>
</feature>
<dbReference type="InterPro" id="IPR011009">
    <property type="entry name" value="Kinase-like_dom_sf"/>
</dbReference>
<gene>
    <name evidence="13" type="ORF">LX16_0773</name>
</gene>
<feature type="domain" description="PASTA" evidence="12">
    <location>
        <begin position="349"/>
        <end position="416"/>
    </location>
</feature>
<evidence type="ECO:0000259" key="12">
    <source>
        <dbReference type="PROSITE" id="PS51178"/>
    </source>
</evidence>
<dbReference type="RefSeq" id="WP_211354270.1">
    <property type="nucleotide sequence ID" value="NZ_BAABIJ010000001.1"/>
</dbReference>
<dbReference type="CDD" id="cd06577">
    <property type="entry name" value="PASTA_pknB"/>
    <property type="match status" value="4"/>
</dbReference>
<dbReference type="SUPFAM" id="SSF56112">
    <property type="entry name" value="Protein kinase-like (PK-like)"/>
    <property type="match status" value="1"/>
</dbReference>
<dbReference type="InterPro" id="IPR005543">
    <property type="entry name" value="PASTA_dom"/>
</dbReference>
<keyword evidence="14" id="KW-1185">Reference proteome</keyword>
<dbReference type="Gene3D" id="1.10.510.10">
    <property type="entry name" value="Transferase(Phosphotransferase) domain 1"/>
    <property type="match status" value="1"/>
</dbReference>
<dbReference type="EMBL" id="VLLL01000005">
    <property type="protein sequence ID" value="TWJ15075.1"/>
    <property type="molecule type" value="Genomic_DNA"/>
</dbReference>
<feature type="domain" description="PASTA" evidence="12">
    <location>
        <begin position="552"/>
        <end position="612"/>
    </location>
</feature>
<dbReference type="PANTHER" id="PTHR43289">
    <property type="entry name" value="MITOGEN-ACTIVATED PROTEIN KINASE KINASE KINASE 20-RELATED"/>
    <property type="match status" value="1"/>
</dbReference>
<keyword evidence="6" id="KW-0067">ATP-binding</keyword>
<keyword evidence="2" id="KW-0723">Serine/threonine-protein kinase</keyword>
<accession>A0A562VB33</accession>